<organism evidence="5 6">
    <name type="scientific">Sutcliffiella cohnii</name>
    <dbReference type="NCBI Taxonomy" id="33932"/>
    <lineage>
        <taxon>Bacteria</taxon>
        <taxon>Bacillati</taxon>
        <taxon>Bacillota</taxon>
        <taxon>Bacilli</taxon>
        <taxon>Bacillales</taxon>
        <taxon>Bacillaceae</taxon>
        <taxon>Sutcliffiella</taxon>
    </lineage>
</organism>
<sequence length="192" mass="22834">MQLNKMVNFYKALGDKTRIKLLILLAAEEPLSGQQLAEKLGVTPPTISHHMNKLKEVSAIKEKREKNTIYYYLNEKDLKFFNESILKVMDRAKKGMDVMGKQKEDIIKNFLLPDGRLKTIPAQRKKRLMIFEHMLEGVTLGKKYTEQEINEYIKKYHEDYATIRREFINNHYMYRENGIYELNPKEMWAKIE</sequence>
<keyword evidence="2" id="KW-0238">DNA-binding</keyword>
<dbReference type="PANTHER" id="PTHR33154:SF33">
    <property type="entry name" value="TRANSCRIPTIONAL REPRESSOR SDPR"/>
    <property type="match status" value="1"/>
</dbReference>
<reference evidence="5 6" key="1">
    <citation type="submission" date="2016-12" db="EMBL/GenBank/DDBJ databases">
        <title>The whole genome sequencing and assembly of Bacillus cohnii DSM 6307T strain.</title>
        <authorList>
            <person name="Lee Y.-J."/>
            <person name="Yi H."/>
            <person name="Bahn Y.-S."/>
            <person name="Kim J.F."/>
            <person name="Lee D.-W."/>
        </authorList>
    </citation>
    <scope>NUCLEOTIDE SEQUENCE [LARGE SCALE GENOMIC DNA]</scope>
    <source>
        <strain evidence="5 6">DSM 6307</strain>
    </source>
</reference>
<dbReference type="Pfam" id="PF09860">
    <property type="entry name" value="DUF2087"/>
    <property type="match status" value="1"/>
</dbReference>
<dbReference type="Gene3D" id="1.10.10.10">
    <property type="entry name" value="Winged helix-like DNA-binding domain superfamily/Winged helix DNA-binding domain"/>
    <property type="match status" value="1"/>
</dbReference>
<dbReference type="PANTHER" id="PTHR33154">
    <property type="entry name" value="TRANSCRIPTIONAL REGULATOR, ARSR FAMILY"/>
    <property type="match status" value="1"/>
</dbReference>
<proteinExistence type="predicted"/>
<dbReference type="InterPro" id="IPR011991">
    <property type="entry name" value="ArsR-like_HTH"/>
</dbReference>
<accession>A0A223KPU1</accession>
<evidence type="ECO:0000256" key="3">
    <source>
        <dbReference type="ARBA" id="ARBA00023163"/>
    </source>
</evidence>
<dbReference type="RefSeq" id="WP_066421953.1">
    <property type="nucleotide sequence ID" value="NZ_CP018866.1"/>
</dbReference>
<evidence type="ECO:0000256" key="1">
    <source>
        <dbReference type="ARBA" id="ARBA00023015"/>
    </source>
</evidence>
<dbReference type="PRINTS" id="PR00778">
    <property type="entry name" value="HTHARSR"/>
</dbReference>
<evidence type="ECO:0000313" key="6">
    <source>
        <dbReference type="Proteomes" id="UP000215224"/>
    </source>
</evidence>
<dbReference type="GO" id="GO:0003700">
    <property type="term" value="F:DNA-binding transcription factor activity"/>
    <property type="evidence" value="ECO:0007669"/>
    <property type="project" value="InterPro"/>
</dbReference>
<dbReference type="NCBIfam" id="NF033788">
    <property type="entry name" value="HTH_metalloreg"/>
    <property type="match status" value="1"/>
</dbReference>
<dbReference type="AlphaFoldDB" id="A0A223KPU1"/>
<dbReference type="InterPro" id="IPR036388">
    <property type="entry name" value="WH-like_DNA-bd_sf"/>
</dbReference>
<dbReference type="Pfam" id="PF01022">
    <property type="entry name" value="HTH_5"/>
    <property type="match status" value="1"/>
</dbReference>
<dbReference type="KEGG" id="bcoh:BC6307_09100"/>
<dbReference type="STRING" id="1314751.GCA_001591425_04983"/>
<name>A0A223KPU1_9BACI</name>
<gene>
    <name evidence="5" type="ORF">BC6307_09100</name>
</gene>
<dbReference type="InterPro" id="IPR001845">
    <property type="entry name" value="HTH_ArsR_DNA-bd_dom"/>
</dbReference>
<dbReference type="SUPFAM" id="SSF46785">
    <property type="entry name" value="Winged helix' DNA-binding domain"/>
    <property type="match status" value="1"/>
</dbReference>
<keyword evidence="6" id="KW-1185">Reference proteome</keyword>
<dbReference type="Proteomes" id="UP000215224">
    <property type="component" value="Chromosome"/>
</dbReference>
<protein>
    <submittedName>
        <fullName evidence="5">ArsR family transcriptional regulator</fullName>
    </submittedName>
</protein>
<dbReference type="InterPro" id="IPR036390">
    <property type="entry name" value="WH_DNA-bd_sf"/>
</dbReference>
<dbReference type="SMART" id="SM00418">
    <property type="entry name" value="HTH_ARSR"/>
    <property type="match status" value="1"/>
</dbReference>
<evidence type="ECO:0000313" key="5">
    <source>
        <dbReference type="EMBL" id="AST91426.1"/>
    </source>
</evidence>
<evidence type="ECO:0000256" key="2">
    <source>
        <dbReference type="ARBA" id="ARBA00023125"/>
    </source>
</evidence>
<dbReference type="EMBL" id="CP018866">
    <property type="protein sequence ID" value="AST91426.1"/>
    <property type="molecule type" value="Genomic_DNA"/>
</dbReference>
<evidence type="ECO:0000259" key="4">
    <source>
        <dbReference type="PROSITE" id="PS50987"/>
    </source>
</evidence>
<keyword evidence="1" id="KW-0805">Transcription regulation</keyword>
<keyword evidence="3" id="KW-0804">Transcription</keyword>
<dbReference type="PROSITE" id="PS50987">
    <property type="entry name" value="HTH_ARSR_2"/>
    <property type="match status" value="1"/>
</dbReference>
<dbReference type="CDD" id="cd00090">
    <property type="entry name" value="HTH_ARSR"/>
    <property type="match status" value="1"/>
</dbReference>
<dbReference type="GO" id="GO:0003677">
    <property type="term" value="F:DNA binding"/>
    <property type="evidence" value="ECO:0007669"/>
    <property type="project" value="UniProtKB-KW"/>
</dbReference>
<feature type="domain" description="HTH arsR-type" evidence="4">
    <location>
        <begin position="1"/>
        <end position="93"/>
    </location>
</feature>
<dbReference type="InterPro" id="IPR018656">
    <property type="entry name" value="DUF2087"/>
</dbReference>
<dbReference type="InterPro" id="IPR051081">
    <property type="entry name" value="HTH_MetalResp_TranReg"/>
</dbReference>